<dbReference type="GO" id="GO:0008270">
    <property type="term" value="F:zinc ion binding"/>
    <property type="evidence" value="ECO:0007669"/>
    <property type="project" value="UniProtKB-KW"/>
</dbReference>
<keyword evidence="2" id="KW-0175">Coiled coil</keyword>
<dbReference type="SMART" id="SM00336">
    <property type="entry name" value="BBOX"/>
    <property type="match status" value="2"/>
</dbReference>
<evidence type="ECO:0000313" key="4">
    <source>
        <dbReference type="EMBL" id="CAC5356671.1"/>
    </source>
</evidence>
<protein>
    <recommendedName>
        <fullName evidence="3">B box-type domain-containing protein</fullName>
    </recommendedName>
</protein>
<dbReference type="AlphaFoldDB" id="A0A6J7ZXA1"/>
<evidence type="ECO:0000259" key="3">
    <source>
        <dbReference type="PROSITE" id="PS50119"/>
    </source>
</evidence>
<dbReference type="Pfam" id="PF00643">
    <property type="entry name" value="zf-B_box"/>
    <property type="match status" value="1"/>
</dbReference>
<dbReference type="Gene3D" id="3.30.420.40">
    <property type="match status" value="2"/>
</dbReference>
<dbReference type="SUPFAM" id="SSF53067">
    <property type="entry name" value="Actin-like ATPase domain"/>
    <property type="match status" value="2"/>
</dbReference>
<feature type="domain" description="B box-type" evidence="3">
    <location>
        <begin position="534"/>
        <end position="574"/>
    </location>
</feature>
<accession>A0A6J7ZXA1</accession>
<dbReference type="Gene3D" id="3.90.640.10">
    <property type="entry name" value="Actin, Chain A, domain 4"/>
    <property type="match status" value="1"/>
</dbReference>
<evidence type="ECO:0000313" key="5">
    <source>
        <dbReference type="Proteomes" id="UP000507470"/>
    </source>
</evidence>
<dbReference type="Proteomes" id="UP000507470">
    <property type="component" value="Unassembled WGS sequence"/>
</dbReference>
<gene>
    <name evidence="4" type="ORF">MCOR_702</name>
</gene>
<dbReference type="PANTHER" id="PTHR14187">
    <property type="entry name" value="ALPHA KINASE/ELONGATION FACTOR 2 KINASE"/>
    <property type="match status" value="1"/>
</dbReference>
<sequence>MTKSIGQAHAIQTFNQQLYAITQQVKWALPTTFDCHVLRLGGFHTLSCFVAAIGKLWGDGGFVTYMLASLLDVELTFQQGEFSIRQKPGKFNGVWSDMATEKSVIKDSEGCGGISGITRQKMVTYSTCACRLNVRNENQDVPDDMIIKDVTGKTLPVYDVFKLSIKYLVSHLIETLDKRSMGVGHNELQWVLTVPSSWTETAKQIMTLSAEWAGIQPDNLVMVPESASAFLYCQTLWLRDYEKYTQDNGEYMVVDLGGFAADITVFNYKNFQLIQRYHTAGNDCGGRLVNKQFFEVLDEISGESSMKYFRENDPLAYLDIERELETLKRSIDSSRKGKINLVIPLMSLDTFCRKHHKLDFQSLVKVSNYANNIRLLVDKMRIDADTFRNMFKSTIDNVISLIENVFKGYKDSYNVKHIIMAGGFSECSLVQDAIKQKFPSKHIIVTEDASIVAAKGSVLYGQQPCQYIISPTHEMTGAQTTITKCIFCENAGIYYCNECKSAFCQQCRKNHDKLPTIKNHTVTDLNKVDHSAFSSNPICLFHNSEFIYYCTKCHVLICGKCVTTEHKGHDISDIKTVADSCRRGAEETISELKEAVVKVEKLVEQMIETEEPTIISHHDSALTEITKTANKIAKAVNMRTEIKRDEVEDKFQIEKEEFQSKLANKKRVFKQHKATYENFLRLMNVSHDITFITSYETLKRDIIDINDCVDERPQEQLYEIDTKMFVQEVVNSIVCEFEMRLVGMEDGTVVVMDKTEIQK</sequence>
<reference evidence="4 5" key="1">
    <citation type="submission" date="2020-06" db="EMBL/GenBank/DDBJ databases">
        <authorList>
            <person name="Li R."/>
            <person name="Bekaert M."/>
        </authorList>
    </citation>
    <scope>NUCLEOTIDE SEQUENCE [LARGE SCALE GENOMIC DNA]</scope>
    <source>
        <strain evidence="5">wild</strain>
    </source>
</reference>
<evidence type="ECO:0000256" key="1">
    <source>
        <dbReference type="PROSITE-ProRule" id="PRU00024"/>
    </source>
</evidence>
<dbReference type="OrthoDB" id="6270329at2759"/>
<feature type="coiled-coil region" evidence="2">
    <location>
        <begin position="582"/>
        <end position="609"/>
    </location>
</feature>
<dbReference type="InterPro" id="IPR043129">
    <property type="entry name" value="ATPase_NBD"/>
</dbReference>
<organism evidence="4 5">
    <name type="scientific">Mytilus coruscus</name>
    <name type="common">Sea mussel</name>
    <dbReference type="NCBI Taxonomy" id="42192"/>
    <lineage>
        <taxon>Eukaryota</taxon>
        <taxon>Metazoa</taxon>
        <taxon>Spiralia</taxon>
        <taxon>Lophotrochozoa</taxon>
        <taxon>Mollusca</taxon>
        <taxon>Bivalvia</taxon>
        <taxon>Autobranchia</taxon>
        <taxon>Pteriomorphia</taxon>
        <taxon>Mytilida</taxon>
        <taxon>Mytiloidea</taxon>
        <taxon>Mytilidae</taxon>
        <taxon>Mytilinae</taxon>
        <taxon>Mytilus</taxon>
    </lineage>
</organism>
<evidence type="ECO:0000256" key="2">
    <source>
        <dbReference type="SAM" id="Coils"/>
    </source>
</evidence>
<dbReference type="PANTHER" id="PTHR14187:SF5">
    <property type="entry name" value="HEAT SHOCK 70 KDA PROTEIN 12A"/>
    <property type="match status" value="1"/>
</dbReference>
<dbReference type="Gene3D" id="3.30.160.60">
    <property type="entry name" value="Classic Zinc Finger"/>
    <property type="match status" value="1"/>
</dbReference>
<feature type="domain" description="B box-type" evidence="3">
    <location>
        <begin position="480"/>
        <end position="525"/>
    </location>
</feature>
<keyword evidence="1" id="KW-0863">Zinc-finger</keyword>
<proteinExistence type="predicted"/>
<name>A0A6J7ZXA1_MYTCO</name>
<dbReference type="EMBL" id="CACVKT020000164">
    <property type="protein sequence ID" value="CAC5356671.1"/>
    <property type="molecule type" value="Genomic_DNA"/>
</dbReference>
<dbReference type="InterPro" id="IPR000315">
    <property type="entry name" value="Znf_B-box"/>
</dbReference>
<dbReference type="PROSITE" id="PS50119">
    <property type="entry name" value="ZF_BBOX"/>
    <property type="match status" value="2"/>
</dbReference>
<dbReference type="SUPFAM" id="SSF57845">
    <property type="entry name" value="B-box zinc-binding domain"/>
    <property type="match status" value="1"/>
</dbReference>
<keyword evidence="5" id="KW-1185">Reference proteome</keyword>
<dbReference type="CDD" id="cd19757">
    <property type="entry name" value="Bbox1"/>
    <property type="match status" value="1"/>
</dbReference>
<keyword evidence="1" id="KW-0862">Zinc</keyword>
<keyword evidence="1" id="KW-0479">Metal-binding</keyword>